<name>A0AAD2E3C3_9LAMI</name>
<keyword evidence="1" id="KW-0812">Transmembrane</keyword>
<keyword evidence="1" id="KW-1133">Transmembrane helix</keyword>
<keyword evidence="1" id="KW-0472">Membrane</keyword>
<protein>
    <submittedName>
        <fullName evidence="2">Uncharacterized protein</fullName>
    </submittedName>
</protein>
<accession>A0AAD2E3C3</accession>
<proteinExistence type="predicted"/>
<dbReference type="EMBL" id="OU503047">
    <property type="protein sequence ID" value="CAI9773440.1"/>
    <property type="molecule type" value="Genomic_DNA"/>
</dbReference>
<evidence type="ECO:0000313" key="3">
    <source>
        <dbReference type="Proteomes" id="UP000834106"/>
    </source>
</evidence>
<dbReference type="AlphaFoldDB" id="A0AAD2E3C3"/>
<sequence>MEDDDVLHALVMIRLFLQVAAPQQGVEACFCTVSPYMDLQLNKTNPANAPTNPRNAGSEQRGTIGSTMKVKILALICKLLAICCLAIVHGVSLWSCNNLI</sequence>
<evidence type="ECO:0000313" key="2">
    <source>
        <dbReference type="EMBL" id="CAI9773440.1"/>
    </source>
</evidence>
<gene>
    <name evidence="2" type="ORF">FPE_LOCUS20870</name>
</gene>
<keyword evidence="3" id="KW-1185">Reference proteome</keyword>
<reference evidence="2" key="1">
    <citation type="submission" date="2023-05" db="EMBL/GenBank/DDBJ databases">
        <authorList>
            <person name="Huff M."/>
        </authorList>
    </citation>
    <scope>NUCLEOTIDE SEQUENCE</scope>
</reference>
<dbReference type="Proteomes" id="UP000834106">
    <property type="component" value="Chromosome 12"/>
</dbReference>
<feature type="transmembrane region" description="Helical" evidence="1">
    <location>
        <begin position="72"/>
        <end position="94"/>
    </location>
</feature>
<evidence type="ECO:0000256" key="1">
    <source>
        <dbReference type="SAM" id="Phobius"/>
    </source>
</evidence>
<organism evidence="2 3">
    <name type="scientific">Fraxinus pennsylvanica</name>
    <dbReference type="NCBI Taxonomy" id="56036"/>
    <lineage>
        <taxon>Eukaryota</taxon>
        <taxon>Viridiplantae</taxon>
        <taxon>Streptophyta</taxon>
        <taxon>Embryophyta</taxon>
        <taxon>Tracheophyta</taxon>
        <taxon>Spermatophyta</taxon>
        <taxon>Magnoliopsida</taxon>
        <taxon>eudicotyledons</taxon>
        <taxon>Gunneridae</taxon>
        <taxon>Pentapetalae</taxon>
        <taxon>asterids</taxon>
        <taxon>lamiids</taxon>
        <taxon>Lamiales</taxon>
        <taxon>Oleaceae</taxon>
        <taxon>Oleeae</taxon>
        <taxon>Fraxinus</taxon>
    </lineage>
</organism>